<organism evidence="5 6">
    <name type="scientific">Fimbriiglobus ruber</name>
    <dbReference type="NCBI Taxonomy" id="1908690"/>
    <lineage>
        <taxon>Bacteria</taxon>
        <taxon>Pseudomonadati</taxon>
        <taxon>Planctomycetota</taxon>
        <taxon>Planctomycetia</taxon>
        <taxon>Gemmatales</taxon>
        <taxon>Gemmataceae</taxon>
        <taxon>Fimbriiglobus</taxon>
    </lineage>
</organism>
<dbReference type="Proteomes" id="UP000214646">
    <property type="component" value="Unassembled WGS sequence"/>
</dbReference>
<dbReference type="SUPFAM" id="SSF51621">
    <property type="entry name" value="Phosphoenolpyruvate/pyruvate domain"/>
    <property type="match status" value="1"/>
</dbReference>
<gene>
    <name evidence="5" type="ORF">FRUB_00351</name>
</gene>
<comment type="caution">
    <text evidence="5">The sequence shown here is derived from an EMBL/GenBank/DDBJ whole genome shotgun (WGS) entry which is preliminary data.</text>
</comment>
<dbReference type="Gene3D" id="3.20.20.60">
    <property type="entry name" value="Phosphoenolpyruvate-binding domains"/>
    <property type="match status" value="1"/>
</dbReference>
<dbReference type="GO" id="GO:0005737">
    <property type="term" value="C:cytoplasm"/>
    <property type="evidence" value="ECO:0007669"/>
    <property type="project" value="TreeGrafter"/>
</dbReference>
<sequence>MEFATTGIGRLSAEAGAEFAVFDMEHTGWSLETIKMLIATSRSVDLVPIVRPPVTDYHHIAHAMDVGAMGLLIPLVNSEEQIRYAIECALYPPLGKRGCAFAMSHDDYKAGDQGEKTRRANENLLVVAQIETIEGLADVDAIAAVAGVDALWIGQFDLTTSLGIPGQFDHPKFTDAVKRVVDACHKHGKAATLAGLDVAELAAGPANGFRMLVYLADLWIYQQALRRCFGTIRGALGKDAAS</sequence>
<dbReference type="InterPro" id="IPR005000">
    <property type="entry name" value="Aldolase/citrate-lyase_domain"/>
</dbReference>
<proteinExistence type="inferred from homology"/>
<dbReference type="InterPro" id="IPR050251">
    <property type="entry name" value="HpcH-HpaI_aldolase"/>
</dbReference>
<dbReference type="GO" id="GO:0046872">
    <property type="term" value="F:metal ion binding"/>
    <property type="evidence" value="ECO:0007669"/>
    <property type="project" value="UniProtKB-KW"/>
</dbReference>
<accession>A0A225DZC3</accession>
<name>A0A225DZC3_9BACT</name>
<keyword evidence="6" id="KW-1185">Reference proteome</keyword>
<evidence type="ECO:0000313" key="6">
    <source>
        <dbReference type="Proteomes" id="UP000214646"/>
    </source>
</evidence>
<dbReference type="GO" id="GO:0016832">
    <property type="term" value="F:aldehyde-lyase activity"/>
    <property type="evidence" value="ECO:0007669"/>
    <property type="project" value="TreeGrafter"/>
</dbReference>
<dbReference type="InterPro" id="IPR040442">
    <property type="entry name" value="Pyrv_kinase-like_dom_sf"/>
</dbReference>
<evidence type="ECO:0000259" key="4">
    <source>
        <dbReference type="Pfam" id="PF03328"/>
    </source>
</evidence>
<evidence type="ECO:0000256" key="3">
    <source>
        <dbReference type="ARBA" id="ARBA00023239"/>
    </source>
</evidence>
<comment type="similarity">
    <text evidence="1">Belongs to the HpcH/HpaI aldolase family.</text>
</comment>
<protein>
    <submittedName>
        <fullName evidence="5">2,4-dihydroxyhept-2-ene-1,7-dioic acid aldolase</fullName>
    </submittedName>
</protein>
<dbReference type="InterPro" id="IPR015813">
    <property type="entry name" value="Pyrv/PenolPyrv_kinase-like_dom"/>
</dbReference>
<keyword evidence="2" id="KW-0479">Metal-binding</keyword>
<evidence type="ECO:0000256" key="1">
    <source>
        <dbReference type="ARBA" id="ARBA00005568"/>
    </source>
</evidence>
<dbReference type="Pfam" id="PF03328">
    <property type="entry name" value="HpcH_HpaI"/>
    <property type="match status" value="1"/>
</dbReference>
<dbReference type="EMBL" id="NIDE01000001">
    <property type="protein sequence ID" value="OWK46652.1"/>
    <property type="molecule type" value="Genomic_DNA"/>
</dbReference>
<feature type="domain" description="HpcH/HpaI aldolase/citrate lyase" evidence="4">
    <location>
        <begin position="14"/>
        <end position="191"/>
    </location>
</feature>
<dbReference type="PANTHER" id="PTHR30502">
    <property type="entry name" value="2-KETO-3-DEOXY-L-RHAMNONATE ALDOLASE"/>
    <property type="match status" value="1"/>
</dbReference>
<evidence type="ECO:0000256" key="2">
    <source>
        <dbReference type="ARBA" id="ARBA00022723"/>
    </source>
</evidence>
<dbReference type="PANTHER" id="PTHR30502:SF0">
    <property type="entry name" value="PHOSPHOENOLPYRUVATE CARBOXYLASE FAMILY PROTEIN"/>
    <property type="match status" value="1"/>
</dbReference>
<keyword evidence="3" id="KW-0456">Lyase</keyword>
<reference evidence="6" key="1">
    <citation type="submission" date="2017-06" db="EMBL/GenBank/DDBJ databases">
        <title>Genome analysis of Fimbriiglobus ruber SP5, the first member of the order Planctomycetales with confirmed chitinolytic capability.</title>
        <authorList>
            <person name="Ravin N.V."/>
            <person name="Rakitin A.L."/>
            <person name="Ivanova A.A."/>
            <person name="Beletsky A.V."/>
            <person name="Kulichevskaya I.S."/>
            <person name="Mardanov A.V."/>
            <person name="Dedysh S.N."/>
        </authorList>
    </citation>
    <scope>NUCLEOTIDE SEQUENCE [LARGE SCALE GENOMIC DNA]</scope>
    <source>
        <strain evidence="6">SP5</strain>
    </source>
</reference>
<dbReference type="AlphaFoldDB" id="A0A225DZC3"/>
<evidence type="ECO:0000313" key="5">
    <source>
        <dbReference type="EMBL" id="OWK46652.1"/>
    </source>
</evidence>